<dbReference type="GO" id="GO:0050920">
    <property type="term" value="P:regulation of chemotaxis"/>
    <property type="evidence" value="ECO:0007669"/>
    <property type="project" value="InterPro"/>
</dbReference>
<dbReference type="Proteomes" id="UP000277424">
    <property type="component" value="Unassembled WGS sequence"/>
</dbReference>
<name>A0A420WPA0_9PROT</name>
<dbReference type="EMBL" id="RBIG01000001">
    <property type="protein sequence ID" value="RKQ72696.1"/>
    <property type="molecule type" value="Genomic_DNA"/>
</dbReference>
<reference evidence="2 3" key="1">
    <citation type="submission" date="2018-10" db="EMBL/GenBank/DDBJ databases">
        <title>Comparative analysis of microorganisms from saline springs in Andes Mountain Range, Colombia.</title>
        <authorList>
            <person name="Rubin E."/>
        </authorList>
    </citation>
    <scope>NUCLEOTIDE SEQUENCE [LARGE SCALE GENOMIC DNA]</scope>
    <source>
        <strain evidence="2 3">USBA 36</strain>
    </source>
</reference>
<dbReference type="Pfam" id="PF04344">
    <property type="entry name" value="CheZ"/>
    <property type="match status" value="1"/>
</dbReference>
<sequence length="225" mass="23988">MAVPSKFSAKQPAGEAAADSSAGPAVTTEEVVSVVEQMLSNLRGDLSPGAMQLYGELEDLARFIRDARKDLAEIRPEDIRDHHIPSATDELDAVIGATEEATGRILDACEVFSEVSGKLSEEDSERTMNAVTEIYEACNFQDITGQRITKVVGTLKHIEDKIEQLLQAFGAGVNNAKDGAAKKPPAAEKPKGKDGRPDADLLNGPQLPGNANSQEDIDAILASFD</sequence>
<organism evidence="2 3">
    <name type="scientific">Oceanibaculum indicum</name>
    <dbReference type="NCBI Taxonomy" id="526216"/>
    <lineage>
        <taxon>Bacteria</taxon>
        <taxon>Pseudomonadati</taxon>
        <taxon>Pseudomonadota</taxon>
        <taxon>Alphaproteobacteria</taxon>
        <taxon>Rhodospirillales</taxon>
        <taxon>Oceanibaculaceae</taxon>
        <taxon>Oceanibaculum</taxon>
    </lineage>
</organism>
<protein>
    <submittedName>
        <fullName evidence="2">Chemotaxis protein CheZ</fullName>
    </submittedName>
</protein>
<evidence type="ECO:0000256" key="1">
    <source>
        <dbReference type="SAM" id="MobiDB-lite"/>
    </source>
</evidence>
<evidence type="ECO:0000313" key="3">
    <source>
        <dbReference type="Proteomes" id="UP000277424"/>
    </source>
</evidence>
<dbReference type="OrthoDB" id="7269965at2"/>
<comment type="caution">
    <text evidence="2">The sequence shown here is derived from an EMBL/GenBank/DDBJ whole genome shotgun (WGS) entry which is preliminary data.</text>
</comment>
<dbReference type="SUPFAM" id="SSF75708">
    <property type="entry name" value="Chemotaxis phosphatase CheZ"/>
    <property type="match status" value="1"/>
</dbReference>
<dbReference type="Gene3D" id="1.10.287.500">
    <property type="entry name" value="Helix hairpin bin"/>
    <property type="match status" value="1"/>
</dbReference>
<feature type="region of interest" description="Disordered" evidence="1">
    <location>
        <begin position="175"/>
        <end position="217"/>
    </location>
</feature>
<proteinExistence type="predicted"/>
<feature type="compositionally biased region" description="Basic and acidic residues" evidence="1">
    <location>
        <begin position="179"/>
        <end position="199"/>
    </location>
</feature>
<dbReference type="RefSeq" id="WP_008944803.1">
    <property type="nucleotide sequence ID" value="NZ_RBIG01000001.1"/>
</dbReference>
<dbReference type="GO" id="GO:0009288">
    <property type="term" value="C:bacterial-type flagellum"/>
    <property type="evidence" value="ECO:0007669"/>
    <property type="project" value="InterPro"/>
</dbReference>
<accession>A0A420WPA0</accession>
<evidence type="ECO:0000313" key="2">
    <source>
        <dbReference type="EMBL" id="RKQ72696.1"/>
    </source>
</evidence>
<feature type="region of interest" description="Disordered" evidence="1">
    <location>
        <begin position="1"/>
        <end position="27"/>
    </location>
</feature>
<dbReference type="GO" id="GO:0003824">
    <property type="term" value="F:catalytic activity"/>
    <property type="evidence" value="ECO:0007669"/>
    <property type="project" value="InterPro"/>
</dbReference>
<gene>
    <name evidence="2" type="ORF">BCL74_0464</name>
</gene>
<dbReference type="InterPro" id="IPR007439">
    <property type="entry name" value="Chemotax_Pase_CheZ"/>
</dbReference>
<dbReference type="AlphaFoldDB" id="A0A420WPA0"/>